<feature type="domain" description="Cyclic nucleotide-binding" evidence="16">
    <location>
        <begin position="955"/>
        <end position="1070"/>
    </location>
</feature>
<dbReference type="PANTHER" id="PTHR24353">
    <property type="entry name" value="CYCLIC NUCLEOTIDE-DEPENDENT PROTEIN KINASE"/>
    <property type="match status" value="1"/>
</dbReference>
<evidence type="ECO:0000256" key="13">
    <source>
        <dbReference type="SAM" id="Coils"/>
    </source>
</evidence>
<dbReference type="EC" id="2.7.11.12" evidence="2"/>
<evidence type="ECO:0000256" key="14">
    <source>
        <dbReference type="SAM" id="MobiDB-lite"/>
    </source>
</evidence>
<keyword evidence="8 12" id="KW-0067">ATP-binding</keyword>
<keyword evidence="4" id="KW-0140">cGMP</keyword>
<dbReference type="PROSITE" id="PS50042">
    <property type="entry name" value="CNMP_BINDING_3"/>
    <property type="match status" value="2"/>
</dbReference>
<evidence type="ECO:0000256" key="3">
    <source>
        <dbReference type="ARBA" id="ARBA00022527"/>
    </source>
</evidence>
<evidence type="ECO:0000256" key="10">
    <source>
        <dbReference type="ARBA" id="ARBA00047298"/>
    </source>
</evidence>
<dbReference type="Pfam" id="PF00027">
    <property type="entry name" value="cNMP_binding"/>
    <property type="match status" value="2"/>
</dbReference>
<feature type="region of interest" description="Disordered" evidence="14">
    <location>
        <begin position="817"/>
        <end position="894"/>
    </location>
</feature>
<dbReference type="InterPro" id="IPR000961">
    <property type="entry name" value="AGC-kinase_C"/>
</dbReference>
<dbReference type="CDD" id="cd05572">
    <property type="entry name" value="STKc_cGK"/>
    <property type="match status" value="1"/>
</dbReference>
<reference evidence="19" key="1">
    <citation type="submission" date="2025-08" db="UniProtKB">
        <authorList>
            <consortium name="RefSeq"/>
        </authorList>
    </citation>
    <scope>IDENTIFICATION</scope>
    <source>
        <strain evidence="19">Aabys</strain>
        <tissue evidence="19">Whole body</tissue>
    </source>
</reference>
<dbReference type="PANTHER" id="PTHR24353:SF147">
    <property type="entry name" value="CGMP-DEPENDENT SERINE_THREONIN PROTEIN KINASE-RELATED"/>
    <property type="match status" value="1"/>
</dbReference>
<dbReference type="InterPro" id="IPR014710">
    <property type="entry name" value="RmlC-like_jellyroll"/>
</dbReference>
<keyword evidence="9" id="KW-0142">cGMP-binding</keyword>
<dbReference type="PROSITE" id="PS00107">
    <property type="entry name" value="PROTEIN_KINASE_ATP"/>
    <property type="match status" value="1"/>
</dbReference>
<evidence type="ECO:0000313" key="19">
    <source>
        <dbReference type="RefSeq" id="XP_058985511.1"/>
    </source>
</evidence>
<feature type="region of interest" description="Disordered" evidence="14">
    <location>
        <begin position="81"/>
        <end position="107"/>
    </location>
</feature>
<comment type="catalytic activity">
    <reaction evidence="10">
        <text>L-threonyl-[protein] + ATP = O-phospho-L-threonyl-[protein] + ADP + H(+)</text>
        <dbReference type="Rhea" id="RHEA:46608"/>
        <dbReference type="Rhea" id="RHEA-COMP:11060"/>
        <dbReference type="Rhea" id="RHEA-COMP:11605"/>
        <dbReference type="ChEBI" id="CHEBI:15378"/>
        <dbReference type="ChEBI" id="CHEBI:30013"/>
        <dbReference type="ChEBI" id="CHEBI:30616"/>
        <dbReference type="ChEBI" id="CHEBI:61977"/>
        <dbReference type="ChEBI" id="CHEBI:456216"/>
        <dbReference type="EC" id="2.7.11.12"/>
    </reaction>
</comment>
<evidence type="ECO:0000259" key="17">
    <source>
        <dbReference type="PROSITE" id="PS51285"/>
    </source>
</evidence>
<dbReference type="SMART" id="SM00100">
    <property type="entry name" value="cNMP"/>
    <property type="match status" value="2"/>
</dbReference>
<dbReference type="Proteomes" id="UP001652621">
    <property type="component" value="Unplaced"/>
</dbReference>
<comment type="catalytic activity">
    <reaction evidence="11">
        <text>L-seryl-[protein] + ATP = O-phospho-L-seryl-[protein] + ADP + H(+)</text>
        <dbReference type="Rhea" id="RHEA:17989"/>
        <dbReference type="Rhea" id="RHEA-COMP:9863"/>
        <dbReference type="Rhea" id="RHEA-COMP:11604"/>
        <dbReference type="ChEBI" id="CHEBI:15378"/>
        <dbReference type="ChEBI" id="CHEBI:29999"/>
        <dbReference type="ChEBI" id="CHEBI:30616"/>
        <dbReference type="ChEBI" id="CHEBI:83421"/>
        <dbReference type="ChEBI" id="CHEBI:456216"/>
        <dbReference type="EC" id="2.7.11.12"/>
    </reaction>
</comment>
<feature type="region of interest" description="Disordered" evidence="14">
    <location>
        <begin position="36"/>
        <end position="57"/>
    </location>
</feature>
<dbReference type="Gene3D" id="2.60.120.10">
    <property type="entry name" value="Jelly Rolls"/>
    <property type="match status" value="2"/>
</dbReference>
<evidence type="ECO:0000256" key="5">
    <source>
        <dbReference type="ARBA" id="ARBA00022679"/>
    </source>
</evidence>
<dbReference type="PROSITE" id="PS51285">
    <property type="entry name" value="AGC_KINASE_CTER"/>
    <property type="match status" value="1"/>
</dbReference>
<evidence type="ECO:0000313" key="18">
    <source>
        <dbReference type="Proteomes" id="UP001652621"/>
    </source>
</evidence>
<dbReference type="InterPro" id="IPR018490">
    <property type="entry name" value="cNMP-bd_dom_sf"/>
</dbReference>
<evidence type="ECO:0000256" key="6">
    <source>
        <dbReference type="ARBA" id="ARBA00022741"/>
    </source>
</evidence>
<dbReference type="SUPFAM" id="SSF56112">
    <property type="entry name" value="Protein kinase-like (PK-like)"/>
    <property type="match status" value="1"/>
</dbReference>
<evidence type="ECO:0000256" key="4">
    <source>
        <dbReference type="ARBA" id="ARBA00022535"/>
    </source>
</evidence>
<feature type="region of interest" description="Disordered" evidence="14">
    <location>
        <begin position="396"/>
        <end position="436"/>
    </location>
</feature>
<feature type="domain" description="AGC-kinase C-terminal" evidence="17">
    <location>
        <begin position="1485"/>
        <end position="1535"/>
    </location>
</feature>
<dbReference type="RefSeq" id="XP_058985511.1">
    <property type="nucleotide sequence ID" value="XM_059129528.1"/>
</dbReference>
<dbReference type="SMART" id="SM00133">
    <property type="entry name" value="S_TK_X"/>
    <property type="match status" value="1"/>
</dbReference>
<feature type="region of interest" description="Disordered" evidence="14">
    <location>
        <begin position="457"/>
        <end position="527"/>
    </location>
</feature>
<evidence type="ECO:0000256" key="11">
    <source>
        <dbReference type="ARBA" id="ARBA00047462"/>
    </source>
</evidence>
<keyword evidence="7" id="KW-0418">Kinase</keyword>
<feature type="region of interest" description="Disordered" evidence="14">
    <location>
        <begin position="288"/>
        <end position="359"/>
    </location>
</feature>
<feature type="domain" description="Protein kinase" evidence="15">
    <location>
        <begin position="1224"/>
        <end position="1484"/>
    </location>
</feature>
<evidence type="ECO:0000256" key="8">
    <source>
        <dbReference type="ARBA" id="ARBA00022840"/>
    </source>
</evidence>
<keyword evidence="3" id="KW-0723">Serine/threonine-protein kinase</keyword>
<evidence type="ECO:0000256" key="1">
    <source>
        <dbReference type="ARBA" id="ARBA00006352"/>
    </source>
</evidence>
<dbReference type="Gene3D" id="1.10.510.10">
    <property type="entry name" value="Transferase(Phosphotransferase) domain 1"/>
    <property type="match status" value="1"/>
</dbReference>
<dbReference type="InterPro" id="IPR018488">
    <property type="entry name" value="cNMP-bd_CS"/>
</dbReference>
<dbReference type="InterPro" id="IPR000595">
    <property type="entry name" value="cNMP-bd_dom"/>
</dbReference>
<evidence type="ECO:0000256" key="12">
    <source>
        <dbReference type="PROSITE-ProRule" id="PRU10141"/>
    </source>
</evidence>
<comment type="similarity">
    <text evidence="1">Belongs to the protein kinase superfamily. AGC Ser/Thr protein kinase family. cGMP subfamily.</text>
</comment>
<feature type="coiled-coil region" evidence="13">
    <location>
        <begin position="702"/>
        <end position="750"/>
    </location>
</feature>
<dbReference type="GeneID" id="101894351"/>
<feature type="compositionally biased region" description="Low complexity" evidence="14">
    <location>
        <begin position="402"/>
        <end position="412"/>
    </location>
</feature>
<dbReference type="PRINTS" id="PR00104">
    <property type="entry name" value="CGMPKINASE"/>
</dbReference>
<dbReference type="InterPro" id="IPR000719">
    <property type="entry name" value="Prot_kinase_dom"/>
</dbReference>
<evidence type="ECO:0000259" key="15">
    <source>
        <dbReference type="PROSITE" id="PS50011"/>
    </source>
</evidence>
<dbReference type="InterPro" id="IPR008271">
    <property type="entry name" value="Ser/Thr_kinase_AS"/>
</dbReference>
<dbReference type="PROSITE" id="PS50011">
    <property type="entry name" value="PROTEIN_KINASE_DOM"/>
    <property type="match status" value="1"/>
</dbReference>
<evidence type="ECO:0000256" key="9">
    <source>
        <dbReference type="ARBA" id="ARBA00022992"/>
    </source>
</evidence>
<evidence type="ECO:0000259" key="16">
    <source>
        <dbReference type="PROSITE" id="PS50042"/>
    </source>
</evidence>
<feature type="binding site" evidence="12">
    <location>
        <position position="1255"/>
    </location>
    <ligand>
        <name>ATP</name>
        <dbReference type="ChEBI" id="CHEBI:30616"/>
    </ligand>
</feature>
<feature type="compositionally biased region" description="Low complexity" evidence="14">
    <location>
        <begin position="834"/>
        <end position="847"/>
    </location>
</feature>
<dbReference type="Gene3D" id="3.30.200.20">
    <property type="entry name" value="Phosphorylase Kinase, domain 1"/>
    <property type="match status" value="1"/>
</dbReference>
<gene>
    <name evidence="19" type="primary">LOC101894351</name>
</gene>
<dbReference type="PROSITE" id="PS00889">
    <property type="entry name" value="CNMP_BINDING_2"/>
    <property type="match status" value="2"/>
</dbReference>
<organism evidence="18 19">
    <name type="scientific">Musca domestica</name>
    <name type="common">House fly</name>
    <dbReference type="NCBI Taxonomy" id="7370"/>
    <lineage>
        <taxon>Eukaryota</taxon>
        <taxon>Metazoa</taxon>
        <taxon>Ecdysozoa</taxon>
        <taxon>Arthropoda</taxon>
        <taxon>Hexapoda</taxon>
        <taxon>Insecta</taxon>
        <taxon>Pterygota</taxon>
        <taxon>Neoptera</taxon>
        <taxon>Endopterygota</taxon>
        <taxon>Diptera</taxon>
        <taxon>Brachycera</taxon>
        <taxon>Muscomorpha</taxon>
        <taxon>Muscoidea</taxon>
        <taxon>Muscidae</taxon>
        <taxon>Musca</taxon>
    </lineage>
</organism>
<dbReference type="InterPro" id="IPR035014">
    <property type="entry name" value="STKc_cGK"/>
</dbReference>
<dbReference type="InterPro" id="IPR011009">
    <property type="entry name" value="Kinase-like_dom_sf"/>
</dbReference>
<dbReference type="InterPro" id="IPR017441">
    <property type="entry name" value="Protein_kinase_ATP_BS"/>
</dbReference>
<feature type="domain" description="Cyclic nucleotide-binding" evidence="16">
    <location>
        <begin position="1073"/>
        <end position="1195"/>
    </location>
</feature>
<evidence type="ECO:0000256" key="7">
    <source>
        <dbReference type="ARBA" id="ARBA00022777"/>
    </source>
</evidence>
<dbReference type="PROSITE" id="PS00888">
    <property type="entry name" value="CNMP_BINDING_1"/>
    <property type="match status" value="1"/>
</dbReference>
<name>A0ABM3VIA0_MUSDO</name>
<dbReference type="PROSITE" id="PS00108">
    <property type="entry name" value="PROTEIN_KINASE_ST"/>
    <property type="match status" value="1"/>
</dbReference>
<dbReference type="Pfam" id="PF00069">
    <property type="entry name" value="Pkinase"/>
    <property type="match status" value="1"/>
</dbReference>
<feature type="compositionally biased region" description="Basic and acidic residues" evidence="14">
    <location>
        <begin position="872"/>
        <end position="885"/>
    </location>
</feature>
<dbReference type="SUPFAM" id="SSF51206">
    <property type="entry name" value="cAMP-binding domain-like"/>
    <property type="match status" value="2"/>
</dbReference>
<accession>A0ABM3VIA0</accession>
<dbReference type="SMART" id="SM00220">
    <property type="entry name" value="S_TKc"/>
    <property type="match status" value="1"/>
</dbReference>
<dbReference type="InterPro" id="IPR002374">
    <property type="entry name" value="cGMP_dep_kinase"/>
</dbReference>
<keyword evidence="18" id="KW-1185">Reference proteome</keyword>
<keyword evidence="13" id="KW-0175">Coiled coil</keyword>
<protein>
    <recommendedName>
        <fullName evidence="2">cGMP-dependent protein kinase</fullName>
        <ecNumber evidence="2">2.7.11.12</ecNumber>
    </recommendedName>
</protein>
<feature type="compositionally biased region" description="Polar residues" evidence="14">
    <location>
        <begin position="823"/>
        <end position="832"/>
    </location>
</feature>
<keyword evidence="5" id="KW-0808">Transferase</keyword>
<proteinExistence type="inferred from homology"/>
<feature type="compositionally biased region" description="Polar residues" evidence="14">
    <location>
        <begin position="848"/>
        <end position="867"/>
    </location>
</feature>
<dbReference type="CDD" id="cd00038">
    <property type="entry name" value="CAP_ED"/>
    <property type="match status" value="2"/>
</dbReference>
<sequence length="1535" mass="168124">MATKSVSPTKTIVAAVSDLMEESRKFKENLEIQKQANKDHGLSIYAEPPSRTPLSTSINTLQVPQMKKLPSAEPMPDAQLLEGTAQRQPKLGVSRSQDDDKEMDEEQTYGRVTPISYASAIAGVPPPAPSARSSGLSSVGASRATNFRMKFRKSHTCGSLFAKCNCAEVTTMTTTTTPAMRPANPPIRTGQITNSRAISIDKNLNAATTTATVHNYQPPQQQCMHLSISPSSNTDTSLASSLSDAAGNKLTSSGIYSLSTQTSSATSAYLSREESLTASFDTHLLSPSSATEMSSAGETGKSSAAVPATNSSSSTLAKQAISPDTELASLARSKGQPIPRISSPPTVFDNSVSSSRSSPLTVVSRKSDAVQKSKKLFQSYSHPDTDFIFTDENKHPSRESLQHLLSPQQQSQETIITSRGGRVEIKQPKRSSSPNIGHYQVLDVAVHPDILVKISPKHSPLCEPRRPHESPLAARSTQQRRRLLQRSHEIDSGGSTSESEKSVEVKSPTDLKSPLSGKTQLASPLLASKRLPLQGSVSSSTSDDSSFNAAQKYFAESGILGPVPSSATSLIRKTSKILQDSNVIEQIRKTSMILRSNTVGNTGNINQNIAINASVMPKTNNSNNTSNGATNYNNNSNTTASSPTLTLKLHSNASGSGGAMISSTTSIQPGLIYSPPSPQSPHTMATKCGFSPNVTTQSCSVIDDKDAQIKSLQGEIVSLKDVIKSRDAEIVKLRREIHKLKEQIDSKQFSGEIKSVLQQTTNPIPLAHDELLQPPSPTVHRSFIVPQPIQCSDISSTHERLCEKCRKLLDPRIPVIPEIAPQTPATASTDTKVSSDSNGSSVDSSISEQYQSCQSRSASTGTTSETWTPAERNPEESKDSPKAENPETNGGAAGGAVKNKILALASSQPVLKKQGVSGESCETSMQQNINVPIPKYDKDFASKQLIKDAIMDNDFLKNIDASQVRELVDSMYSVSIPKGKFVIREGEVGAHLYVSAEGEFEVEKNGKVLGVMGPGKAFGELAILYNCTRTASVRVLSDARVWVLDRRIFQQIMMRTGMQRIENSVNFLKSVPLLKNLSEEILAKIADVLEVEFYPAGTYIIRQGASGDTFFLISQGSVKVTQKLTPAGEEKEIRTLERGDYFGEQALINEDKRTANIIAMAPGVECLTLDRDSFTHLIGDLCELKEKNYGDENRVLAMKHAEKTKEIFGANVQQEFPDLQLTDLEVIATLGIGGFGRVELVKAYHQDRVDTFALKCLKKRHIVDTKQEEHVFSERTIMLTCNSPFICRLYRTFRDEKYVYMLLEACMGGEIWTMLRDRGCFDENAAQFIIGCVLQAFEYLHSKGIIYRDLKPENLMLDERGYVKLVDFGFAKYIGNSCKTWTFCGTPEYVAPEIILNKGHDRAVDYWALGILIHELLNGTPPFAANDPMKTYNIILKGIDMIDFPKRMSRSAVQLIKKLCRDVPAERLGYQKGGIQDIKKHKWFLGFDWDGLQDQLLIPPFVRPIAHPTDTCYFDKFPCDPNEPPDELSGWDADF</sequence>
<evidence type="ECO:0000256" key="2">
    <source>
        <dbReference type="ARBA" id="ARBA00012428"/>
    </source>
</evidence>
<feature type="compositionally biased region" description="Polar residues" evidence="14">
    <location>
        <begin position="288"/>
        <end position="317"/>
    </location>
</feature>
<keyword evidence="6 12" id="KW-0547">Nucleotide-binding</keyword>
<feature type="compositionally biased region" description="Basic and acidic residues" evidence="14">
    <location>
        <begin position="498"/>
        <end position="509"/>
    </location>
</feature>